<dbReference type="RefSeq" id="WP_166399589.1">
    <property type="nucleotide sequence ID" value="NZ_JAANAS010000035.1"/>
</dbReference>
<feature type="transmembrane region" description="Helical" evidence="2">
    <location>
        <begin position="121"/>
        <end position="142"/>
    </location>
</feature>
<dbReference type="Proteomes" id="UP000643701">
    <property type="component" value="Unassembled WGS sequence"/>
</dbReference>
<evidence type="ECO:0000313" key="4">
    <source>
        <dbReference type="Proteomes" id="UP000643701"/>
    </source>
</evidence>
<evidence type="ECO:0008006" key="5">
    <source>
        <dbReference type="Google" id="ProtNLM"/>
    </source>
</evidence>
<keyword evidence="1" id="KW-0175">Coiled coil</keyword>
<keyword evidence="2" id="KW-1133">Transmembrane helix</keyword>
<organism evidence="3 4">
    <name type="scientific">Psychroflexus maritimus</name>
    <dbReference type="NCBI Taxonomy" id="2714865"/>
    <lineage>
        <taxon>Bacteria</taxon>
        <taxon>Pseudomonadati</taxon>
        <taxon>Bacteroidota</taxon>
        <taxon>Flavobacteriia</taxon>
        <taxon>Flavobacteriales</taxon>
        <taxon>Flavobacteriaceae</taxon>
        <taxon>Psychroflexus</taxon>
    </lineage>
</organism>
<dbReference type="AlphaFoldDB" id="A0A967ABP6"/>
<evidence type="ECO:0000256" key="2">
    <source>
        <dbReference type="SAM" id="Phobius"/>
    </source>
</evidence>
<sequence length="198" mass="23256">MKNIFFFLGFSIIVFQFNLNAQEETPQNLLETYDQIIDKANNWEDYKMVKKPQLNNFRNNLSKKLDELEKEIENHDNQLKKKEKKIVDLHNQLETSQTNLEKITAQKNQILFFGSALSKGVYQATMWGIVGVLVVILILIILRFKVNSNTTTHAKKQLEAVEKEFEDYKRKALEKQQKLGRELQDQKNLVNKLKANKQ</sequence>
<dbReference type="SUPFAM" id="SSF58100">
    <property type="entry name" value="Bacterial hemolysins"/>
    <property type="match status" value="1"/>
</dbReference>
<gene>
    <name evidence="3" type="ORF">G7034_03550</name>
</gene>
<keyword evidence="2" id="KW-0472">Membrane</keyword>
<proteinExistence type="predicted"/>
<protein>
    <recommendedName>
        <fullName evidence="5">tRNA (Guanine-N1)-methyltransferase</fullName>
    </recommendedName>
</protein>
<comment type="caution">
    <text evidence="3">The sequence shown here is derived from an EMBL/GenBank/DDBJ whole genome shotgun (WGS) entry which is preliminary data.</text>
</comment>
<feature type="coiled-coil region" evidence="1">
    <location>
        <begin position="51"/>
        <end position="106"/>
    </location>
</feature>
<keyword evidence="2" id="KW-0812">Transmembrane</keyword>
<feature type="coiled-coil region" evidence="1">
    <location>
        <begin position="151"/>
        <end position="196"/>
    </location>
</feature>
<accession>A0A967ABP6</accession>
<reference evidence="3" key="1">
    <citation type="submission" date="2020-03" db="EMBL/GenBank/DDBJ databases">
        <title>Psychroflexus Maritimus sp. nov., isolate from marine sediment.</title>
        <authorList>
            <person name="Zhong Y.-L."/>
        </authorList>
    </citation>
    <scope>NUCLEOTIDE SEQUENCE</scope>
    <source>
        <strain evidence="3">C1</strain>
    </source>
</reference>
<evidence type="ECO:0000256" key="1">
    <source>
        <dbReference type="SAM" id="Coils"/>
    </source>
</evidence>
<dbReference type="Gene3D" id="1.20.1170.10">
    <property type="match status" value="1"/>
</dbReference>
<keyword evidence="4" id="KW-1185">Reference proteome</keyword>
<evidence type="ECO:0000313" key="3">
    <source>
        <dbReference type="EMBL" id="NGZ89322.1"/>
    </source>
</evidence>
<dbReference type="EMBL" id="JAANAS010000035">
    <property type="protein sequence ID" value="NGZ89322.1"/>
    <property type="molecule type" value="Genomic_DNA"/>
</dbReference>
<name>A0A967ABP6_9FLAO</name>